<keyword evidence="3" id="KW-1185">Reference proteome</keyword>
<evidence type="ECO:0000313" key="3">
    <source>
        <dbReference type="Proteomes" id="UP000489600"/>
    </source>
</evidence>
<name>A0A565AU99_9BRAS</name>
<gene>
    <name evidence="2" type="ORF">ANE_LOCUS3377</name>
</gene>
<dbReference type="OrthoDB" id="1101689at2759"/>
<dbReference type="InterPro" id="IPR055314">
    <property type="entry name" value="At2g29880-like"/>
</dbReference>
<comment type="caution">
    <text evidence="2">The sequence shown here is derived from an EMBL/GenBank/DDBJ whole genome shotgun (WGS) entry which is preliminary data.</text>
</comment>
<organism evidence="2 3">
    <name type="scientific">Arabis nemorensis</name>
    <dbReference type="NCBI Taxonomy" id="586526"/>
    <lineage>
        <taxon>Eukaryota</taxon>
        <taxon>Viridiplantae</taxon>
        <taxon>Streptophyta</taxon>
        <taxon>Embryophyta</taxon>
        <taxon>Tracheophyta</taxon>
        <taxon>Spermatophyta</taxon>
        <taxon>Magnoliopsida</taxon>
        <taxon>eudicotyledons</taxon>
        <taxon>Gunneridae</taxon>
        <taxon>Pentapetalae</taxon>
        <taxon>rosids</taxon>
        <taxon>malvids</taxon>
        <taxon>Brassicales</taxon>
        <taxon>Brassicaceae</taxon>
        <taxon>Arabideae</taxon>
        <taxon>Arabis</taxon>
    </lineage>
</organism>
<reference evidence="2" key="1">
    <citation type="submission" date="2019-07" db="EMBL/GenBank/DDBJ databases">
        <authorList>
            <person name="Dittberner H."/>
        </authorList>
    </citation>
    <scope>NUCLEOTIDE SEQUENCE [LARGE SCALE GENOMIC DNA]</scope>
</reference>
<accession>A0A565AU99</accession>
<sequence>MGDSQQAMEKVYNSWSPQETKTLINLLLDGVAAGWRDANGTFSNLTVEKRILPVINQTHGCVKTHKHYTNKMKTLKEKYLSGVEILRFSSGFGWDPITKRFTASDEVWTDYMKAHPNYKTFRKETFEEFDDLKVIFGNNIATGGNAIGLGEGTDARTSEAQKEQTNCVEDFSMNVENDHESS</sequence>
<evidence type="ECO:0000313" key="2">
    <source>
        <dbReference type="EMBL" id="VVA92932.1"/>
    </source>
</evidence>
<dbReference type="Pfam" id="PF12776">
    <property type="entry name" value="Myb_DNA-bind_3"/>
    <property type="match status" value="1"/>
</dbReference>
<dbReference type="EMBL" id="CABITT030000001">
    <property type="protein sequence ID" value="VVA92932.1"/>
    <property type="molecule type" value="Genomic_DNA"/>
</dbReference>
<proteinExistence type="predicted"/>
<protein>
    <recommendedName>
        <fullName evidence="1">Myb/SANT-like domain-containing protein</fullName>
    </recommendedName>
</protein>
<dbReference type="PANTHER" id="PTHR47864">
    <property type="entry name" value="TRANSMEMBRANE PROTEIN"/>
    <property type="match status" value="1"/>
</dbReference>
<dbReference type="PANTHER" id="PTHR47864:SF12">
    <property type="entry name" value="MYB_SANT-LIKE DOMAIN-CONTAINING PROTEIN"/>
    <property type="match status" value="1"/>
</dbReference>
<evidence type="ECO:0000259" key="1">
    <source>
        <dbReference type="Pfam" id="PF12776"/>
    </source>
</evidence>
<dbReference type="Proteomes" id="UP000489600">
    <property type="component" value="Unassembled WGS sequence"/>
</dbReference>
<dbReference type="AlphaFoldDB" id="A0A565AU99"/>
<dbReference type="InterPro" id="IPR024752">
    <property type="entry name" value="Myb/SANT-like_dom"/>
</dbReference>
<feature type="domain" description="Myb/SANT-like" evidence="1">
    <location>
        <begin position="14"/>
        <end position="111"/>
    </location>
</feature>